<keyword evidence="2" id="KW-1185">Reference proteome</keyword>
<comment type="caution">
    <text evidence="1">The sequence shown here is derived from an EMBL/GenBank/DDBJ whole genome shotgun (WGS) entry which is preliminary data.</text>
</comment>
<proteinExistence type="predicted"/>
<dbReference type="EMBL" id="CM044708">
    <property type="protein sequence ID" value="KAI5647109.1"/>
    <property type="molecule type" value="Genomic_DNA"/>
</dbReference>
<evidence type="ECO:0000313" key="2">
    <source>
        <dbReference type="Proteomes" id="UP001060085"/>
    </source>
</evidence>
<name>A0ACB9ZIH7_CATRO</name>
<organism evidence="1 2">
    <name type="scientific">Catharanthus roseus</name>
    <name type="common">Madagascar periwinkle</name>
    <name type="synonym">Vinca rosea</name>
    <dbReference type="NCBI Taxonomy" id="4058"/>
    <lineage>
        <taxon>Eukaryota</taxon>
        <taxon>Viridiplantae</taxon>
        <taxon>Streptophyta</taxon>
        <taxon>Embryophyta</taxon>
        <taxon>Tracheophyta</taxon>
        <taxon>Spermatophyta</taxon>
        <taxon>Magnoliopsida</taxon>
        <taxon>eudicotyledons</taxon>
        <taxon>Gunneridae</taxon>
        <taxon>Pentapetalae</taxon>
        <taxon>asterids</taxon>
        <taxon>lamiids</taxon>
        <taxon>Gentianales</taxon>
        <taxon>Apocynaceae</taxon>
        <taxon>Rauvolfioideae</taxon>
        <taxon>Vinceae</taxon>
        <taxon>Catharanthinae</taxon>
        <taxon>Catharanthus</taxon>
    </lineage>
</organism>
<sequence length="2381" mass="262362">MNDPMPLDLAGNLPLRLVKSDIVPPAPNRAETGGCQPAIDWLYDFAGYTWIAYGASSLLVISHFPNPLSESETIVGPIMRQVFELSVDGTGIVSAVSWSPVTPSVGELAAAVDCCIGLFSYNSEATCNSSFCWSQSAILVQSTKVETIKWTLSGDGIITGGIEVVLWRRKEKFWERSWKFKPKVPHFLVSASWSIEGHVATAPCAVPQVGDSNSQINEASKCVFVMYGSGDSRLIQAELRHPSPISMIQWRPSTGRPSNKDASNTRRSVLLTGCLDGAIRLWSEIDDGKIRKSAKESNENKMARVSFRVVAVLEVNQALYGTLGSDVFVRWTADIHGIISIGSDCLSLNNHEHGEAGSCEWLIGFGPQLTVTLWAVHCLDDFSPLRYPRVRLWKKQELSSPEVGIGGVLLDNVFIARNKLFNPPNFCSFVELLPCNSLAWLHLYSSTSPETLERSTNRSQSQNTLSSRALGISDLNSHSGNLLQVVVHPYLFEVELAASLDTNGMLLFWHLSPASCSFPSFPMLNPSCKLSRRISFPLSHPMYTSLGWMPGILNDSLILVIGHAEGVDCFIVKVLENEEEKIACHYLCTIPFSGEEFGQGPTKLCSLPLPSACNKTSIISDTFMLLAVWKKNFRALSWKITIHRSECNCHIRDTAGINSLVFEGDFFGKRYQIFVDRFSSLFPASGDEDKISSFSVICPTNFVLPEQQEQTSANVFCSFHLTYHLVLGYSDGNVKLWRSVPEKLSSSQWELVGVLAAHQGPIVAISPSVCGRRIATASILDSSSPSTTIYIWECVCMGNLGNFILEDTIYLGAEVISLNWLMVGDGQSLLGVCLHKELKIYAQRRCGGQAVLKSNEHFEGNVWVCIAVTHTYPVIQDFFWGPRAMVGVVHLEYFCLFSHLSFLTNNNPLATSSPECCKNLDIWDGHSGGNAILSDSNIRSSEQPLTEDNGRKCQFQLPMITDTRDSLLSVFDGKSCGENHNSGSNHGLRSLLEVAGELGGSLSAFHPEALLFNICTGNWKRAYVALKHLASVKTSETSYCLERQSPLIPQVPLSNYLEGILSKSSGHETFQWSGGADAISASSQFQNGSSLFASSWGHTASGNAFTSSSIKSEATDLLEAVGKLYESGGISNNEKLQIHAIIDIIQEVSDPHSVSAYGSLDEPGRRFWVAVKFQQRYFVQRFGRCPLVGHLVVSSGLTGWAFHSDCQESLFNSLLSNEASWEEMRDMGVGFWYTNTAQLRLKMEKLARQQYLKTKDPRACALLYIALNRLQVLAGLFKMSKDEKDKPLVGFLSRNFQEDKNKAAALKNAYVLMGKHQLELAVAFFLLGGDTSSAVTVCAKNLGDEQLALVICRLVEGYGGPLEQNLISKIILPSAISKGDYWLASIFEWTLGNYHKAFLWILGVQRNLNINDSDKSTCQSLMDPNIGQHCLMLTTKSSLKNAIGEKHASLLGQCAIWMSTIALNRCGLPLEALECLSSSINIFGSSSRGSMLDDGDIALHNEVLKLFSNGKSSNWISGDIASCIDYHAKLDFAMQYISILLKEHPTWGHINMDLFGACMSLESANQDYKNLVEAFHGKLATVLLYFEQKFSLIPSHLICKIVLFFCGHGLAFVGYHTLHDYVSKFLHQENSNESGGFFLHPVLPKLIMKASADVSCVLSRYVAICCINCSKSQSCSSTNSMPRRSRIHWLRCWGMHVQSLMWTIWCLRAMLKLSFVSSAEDFLNVPFTILDLTQYYVCFASAYIQMNLKGLVMVVRPLLIRFTQGDASSEILKDLKKLLSDIGKTLGHDLFCDNLEDFTLGNILMQHEQHDLLTSIPADDRWRLVGLSLWGQVSSCLQHFLGSLPEKLELSSFLPSPGKLPDAPTFSVTLELQSLSKVLKATCSHLSIYCGRQFASYLVQKGDARIPTLLFSTEYGQSESVPLHSRTVESVKILKSGNQLSPSEILRLMCADPKVIRGLLLQENSKWFEHIKKKSSGGWYDMYVSFQRECGVMDNSNEEDRLESPRNTSPRACLSPSDHPFLSSGGRDAKKAVPFSTSKEIHRRNGELLEALCVNTVDQHEAALATNRKGIVFFNWEDGLPNENESEYLWAEADWPHNGWAGSESTPVPTCVSPGVGLGSRKGSHLGLGGATVGAGPLLRPGRDVRNGGAFGVPGYAGMGASSLGWGIQEDFEQLIDPPPTVENVRTSCFAAHPSRPLFLVGSSNTHIYLWEFGRDRATATYGVLPAANVPPPYALASISAVRFDDYGHRFVTAALDGTVCTWQLEVGGRSNVRPTESSICFDNHTSDVTYITASGSIIAAAGYSSSGVNVVIWDTLAPSATSRASIMCHEGFSLINFHLLNMVEIFLFDSNYLGGQYKDPISLCFKNILVGGMFFMDLNN</sequence>
<evidence type="ECO:0000313" key="1">
    <source>
        <dbReference type="EMBL" id="KAI5647109.1"/>
    </source>
</evidence>
<reference evidence="2" key="1">
    <citation type="journal article" date="2023" name="Nat. Plants">
        <title>Single-cell RNA sequencing provides a high-resolution roadmap for understanding the multicellular compartmentation of specialized metabolism.</title>
        <authorList>
            <person name="Sun S."/>
            <person name="Shen X."/>
            <person name="Li Y."/>
            <person name="Li Y."/>
            <person name="Wang S."/>
            <person name="Li R."/>
            <person name="Zhang H."/>
            <person name="Shen G."/>
            <person name="Guo B."/>
            <person name="Wei J."/>
            <person name="Xu J."/>
            <person name="St-Pierre B."/>
            <person name="Chen S."/>
            <person name="Sun C."/>
        </authorList>
    </citation>
    <scope>NUCLEOTIDE SEQUENCE [LARGE SCALE GENOMIC DNA]</scope>
</reference>
<protein>
    <submittedName>
        <fullName evidence="1">Uncharacterized protein</fullName>
    </submittedName>
</protein>
<gene>
    <name evidence="1" type="ORF">M9H77_33114</name>
</gene>
<dbReference type="Proteomes" id="UP001060085">
    <property type="component" value="Linkage Group LG08"/>
</dbReference>
<accession>A0ACB9ZIH7</accession>